<keyword evidence="3" id="KW-1185">Reference proteome</keyword>
<dbReference type="EMBL" id="MU003802">
    <property type="protein sequence ID" value="KAF2720173.1"/>
    <property type="molecule type" value="Genomic_DNA"/>
</dbReference>
<evidence type="ECO:0000259" key="1">
    <source>
        <dbReference type="Pfam" id="PF13472"/>
    </source>
</evidence>
<comment type="caution">
    <text evidence="2">The sequence shown here is derived from an EMBL/GenBank/DDBJ whole genome shotgun (WGS) entry which is preliminary data.</text>
</comment>
<dbReference type="PANTHER" id="PTHR37981:SF1">
    <property type="entry name" value="SGNH HYDROLASE-TYPE ESTERASE DOMAIN-CONTAINING PROTEIN"/>
    <property type="match status" value="1"/>
</dbReference>
<dbReference type="OrthoDB" id="21678at2759"/>
<dbReference type="AlphaFoldDB" id="A0A9P4Q6F4"/>
<proteinExistence type="predicted"/>
<feature type="domain" description="SGNH hydrolase-type esterase" evidence="1">
    <location>
        <begin position="9"/>
        <end position="250"/>
    </location>
</feature>
<dbReference type="Proteomes" id="UP000799441">
    <property type="component" value="Unassembled WGS sequence"/>
</dbReference>
<dbReference type="GO" id="GO:0016788">
    <property type="term" value="F:hydrolase activity, acting on ester bonds"/>
    <property type="evidence" value="ECO:0007669"/>
    <property type="project" value="InterPro"/>
</dbReference>
<dbReference type="SUPFAM" id="SSF52266">
    <property type="entry name" value="SGNH hydrolase"/>
    <property type="match status" value="1"/>
</dbReference>
<evidence type="ECO:0000313" key="3">
    <source>
        <dbReference type="Proteomes" id="UP000799441"/>
    </source>
</evidence>
<dbReference type="CDD" id="cd01823">
    <property type="entry name" value="SEST_like"/>
    <property type="match status" value="1"/>
</dbReference>
<dbReference type="Pfam" id="PF13472">
    <property type="entry name" value="Lipase_GDSL_2"/>
    <property type="match status" value="1"/>
</dbReference>
<gene>
    <name evidence="2" type="ORF">K431DRAFT_286020</name>
</gene>
<dbReference type="InterPro" id="IPR036514">
    <property type="entry name" value="SGNH_hydro_sf"/>
</dbReference>
<protein>
    <submittedName>
        <fullName evidence="2">SGNH hydrolase</fullName>
    </submittedName>
</protein>
<dbReference type="InterPro" id="IPR013830">
    <property type="entry name" value="SGNH_hydro"/>
</dbReference>
<keyword evidence="2" id="KW-0378">Hydrolase</keyword>
<sequence length="264" mass="28620">MSEQLHIVALGSSFAAGSGIHPVVDSVAMRSGANYANLVAKRLNARLTDLSSGGCTLMNVLSEPQQFMLESRPPQLDGLPEDADIVTLTAGGNDIGYSAGMIGDAAEADVDKEPVLEAFLEMRSSQQTTFVSPSDATGRFIKVIDAIKIKAPNARVYLIDYLTIFGPDAEPSEEIPFSREKIDKHMHLADKLAKAYADTVRARPNVELIKASQISQTHGVGSKEPWVFSWSPSMLLVGRAPYHPNGLGHEKLAEILYQRITENT</sequence>
<dbReference type="Gene3D" id="3.40.50.1110">
    <property type="entry name" value="SGNH hydrolase"/>
    <property type="match status" value="1"/>
</dbReference>
<dbReference type="GO" id="GO:0006629">
    <property type="term" value="P:lipid metabolic process"/>
    <property type="evidence" value="ECO:0007669"/>
    <property type="project" value="TreeGrafter"/>
</dbReference>
<dbReference type="InterPro" id="IPR037460">
    <property type="entry name" value="SEST-like"/>
</dbReference>
<dbReference type="PANTHER" id="PTHR37981">
    <property type="entry name" value="LIPASE 2"/>
    <property type="match status" value="1"/>
</dbReference>
<accession>A0A9P4Q6F4</accession>
<name>A0A9P4Q6F4_9PEZI</name>
<evidence type="ECO:0000313" key="2">
    <source>
        <dbReference type="EMBL" id="KAF2720173.1"/>
    </source>
</evidence>
<reference evidence="2" key="1">
    <citation type="journal article" date="2020" name="Stud. Mycol.">
        <title>101 Dothideomycetes genomes: a test case for predicting lifestyles and emergence of pathogens.</title>
        <authorList>
            <person name="Haridas S."/>
            <person name="Albert R."/>
            <person name="Binder M."/>
            <person name="Bloem J."/>
            <person name="Labutti K."/>
            <person name="Salamov A."/>
            <person name="Andreopoulos B."/>
            <person name="Baker S."/>
            <person name="Barry K."/>
            <person name="Bills G."/>
            <person name="Bluhm B."/>
            <person name="Cannon C."/>
            <person name="Castanera R."/>
            <person name="Culley D."/>
            <person name="Daum C."/>
            <person name="Ezra D."/>
            <person name="Gonzalez J."/>
            <person name="Henrissat B."/>
            <person name="Kuo A."/>
            <person name="Liang C."/>
            <person name="Lipzen A."/>
            <person name="Lutzoni F."/>
            <person name="Magnuson J."/>
            <person name="Mondo S."/>
            <person name="Nolan M."/>
            <person name="Ohm R."/>
            <person name="Pangilinan J."/>
            <person name="Park H.-J."/>
            <person name="Ramirez L."/>
            <person name="Alfaro M."/>
            <person name="Sun H."/>
            <person name="Tritt A."/>
            <person name="Yoshinaga Y."/>
            <person name="Zwiers L.-H."/>
            <person name="Turgeon B."/>
            <person name="Goodwin S."/>
            <person name="Spatafora J."/>
            <person name="Crous P."/>
            <person name="Grigoriev I."/>
        </authorList>
    </citation>
    <scope>NUCLEOTIDE SEQUENCE</scope>
    <source>
        <strain evidence="2">CBS 116435</strain>
    </source>
</reference>
<organism evidence="2 3">
    <name type="scientific">Polychaeton citri CBS 116435</name>
    <dbReference type="NCBI Taxonomy" id="1314669"/>
    <lineage>
        <taxon>Eukaryota</taxon>
        <taxon>Fungi</taxon>
        <taxon>Dikarya</taxon>
        <taxon>Ascomycota</taxon>
        <taxon>Pezizomycotina</taxon>
        <taxon>Dothideomycetes</taxon>
        <taxon>Dothideomycetidae</taxon>
        <taxon>Capnodiales</taxon>
        <taxon>Capnodiaceae</taxon>
        <taxon>Polychaeton</taxon>
    </lineage>
</organism>